<dbReference type="GO" id="GO:0030479">
    <property type="term" value="C:actin cortical patch"/>
    <property type="evidence" value="ECO:0007669"/>
    <property type="project" value="TreeGrafter"/>
</dbReference>
<evidence type="ECO:0000313" key="4">
    <source>
        <dbReference type="EMBL" id="KAK0728728.1"/>
    </source>
</evidence>
<dbReference type="PROSITE" id="PS50404">
    <property type="entry name" value="GST_NTER"/>
    <property type="match status" value="1"/>
</dbReference>
<evidence type="ECO:0000259" key="3">
    <source>
        <dbReference type="PROSITE" id="PS50405"/>
    </source>
</evidence>
<dbReference type="SUPFAM" id="SSF47616">
    <property type="entry name" value="GST C-terminal domain-like"/>
    <property type="match status" value="1"/>
</dbReference>
<sequence>MAPPSKKPSADAASLEDKTRSERGFASVEAALASVFALKRVKGSKMSNILSYLGARNPLPVPITGNDIVWLLDNVAFRGPGGAWQAEFVAAAFAGPPSGRIVDAVSDIAEKLGFSKGDSEEETIEKRVGPFVMGILPGRQVKVRFDDGAAELKLGPGGRNGISSDIKVLTDAPPGLAVDSTAEVPSGTTGLLDMKTVYAEPDGWAVISDIDDTIKITQTNDPLGILRSTFVSEPTPVTGMPELYAYIKDILNSGAPFFYLSASPYNLYPFLRDFRETYYPHGQLILRDASWMTIPGLLSNLTLGTQEYKVDRIKKVHRWLPQRKLICIGDSTQTDPESYGEIYRTFPGWVKLVLIRKVKDIASVGTAEKNEPKRFEAAFKGVPREAWHVFENPSECIKLVQKAPLVFSSTLFGSPGSVSSCASQGSAAQMTMEEIPAKRQRSAKDVPFNLIYWPRLPGRGEHVRLALEEAGADYTDTAHTEGGISEVLAHVQGKAPDDSINPPIFAPPILKHGDLVISQTPNILLYLGRHLGLVPSEDDDPDGMYRVNALALTALDGLSNEPHDCHHPIASELYYEDQKDEGKRKAEHYIKTRLPKFLSHFERVLTSKASGDGPWLYGGELTYADLVLFQCLDGVKFMFPKAMAKLEREEKHYKVFALYEAVKARPKIKAYLESPHRQKYSNGIYRYYEEFDIEG</sequence>
<dbReference type="PROSITE" id="PS50405">
    <property type="entry name" value="GST_CTER"/>
    <property type="match status" value="1"/>
</dbReference>
<dbReference type="InterPro" id="IPR004046">
    <property type="entry name" value="GST_C"/>
</dbReference>
<evidence type="ECO:0000259" key="2">
    <source>
        <dbReference type="PROSITE" id="PS50404"/>
    </source>
</evidence>
<dbReference type="InterPro" id="IPR010987">
    <property type="entry name" value="Glutathione-S-Trfase_C-like"/>
</dbReference>
<organism evidence="4 5">
    <name type="scientific">Lasiosphaeria miniovina</name>
    <dbReference type="NCBI Taxonomy" id="1954250"/>
    <lineage>
        <taxon>Eukaryota</taxon>
        <taxon>Fungi</taxon>
        <taxon>Dikarya</taxon>
        <taxon>Ascomycota</taxon>
        <taxon>Pezizomycotina</taxon>
        <taxon>Sordariomycetes</taxon>
        <taxon>Sordariomycetidae</taxon>
        <taxon>Sordariales</taxon>
        <taxon>Lasiosphaeriaceae</taxon>
        <taxon>Lasiosphaeria</taxon>
    </lineage>
</organism>
<dbReference type="PANTHER" id="PTHR28208:SF1">
    <property type="entry name" value="FILAMENT ORGANIZATION PROTEIN APP1-LIKE, PUTATIVE (AFU_ORTHOLOGUE AFUA_1G06650)-RELATED"/>
    <property type="match status" value="1"/>
</dbReference>
<evidence type="ECO:0000256" key="1">
    <source>
        <dbReference type="ARBA" id="ARBA00007409"/>
    </source>
</evidence>
<dbReference type="InterPro" id="IPR019236">
    <property type="entry name" value="APP1_cat"/>
</dbReference>
<dbReference type="InterPro" id="IPR004045">
    <property type="entry name" value="Glutathione_S-Trfase_N"/>
</dbReference>
<dbReference type="Pfam" id="PF09949">
    <property type="entry name" value="APP1_cat"/>
    <property type="match status" value="1"/>
</dbReference>
<dbReference type="Proteomes" id="UP001172101">
    <property type="component" value="Unassembled WGS sequence"/>
</dbReference>
<dbReference type="PANTHER" id="PTHR28208">
    <property type="entry name" value="PHOSPHATIDATE PHOSPHATASE APP1"/>
    <property type="match status" value="1"/>
</dbReference>
<dbReference type="InterPro" id="IPR052935">
    <property type="entry name" value="Mg2+_PAP"/>
</dbReference>
<gene>
    <name evidence="4" type="ORF">B0T26DRAFT_636223</name>
</gene>
<comment type="caution">
    <text evidence="4">The sequence shown here is derived from an EMBL/GenBank/DDBJ whole genome shotgun (WGS) entry which is preliminary data.</text>
</comment>
<dbReference type="GO" id="GO:0008195">
    <property type="term" value="F:phosphatidate phosphatase activity"/>
    <property type="evidence" value="ECO:0007669"/>
    <property type="project" value="InterPro"/>
</dbReference>
<proteinExistence type="inferred from homology"/>
<dbReference type="InterPro" id="IPR040079">
    <property type="entry name" value="Glutathione_S-Trfase"/>
</dbReference>
<evidence type="ECO:0008006" key="6">
    <source>
        <dbReference type="Google" id="ProtNLM"/>
    </source>
</evidence>
<dbReference type="AlphaFoldDB" id="A0AA40B6R9"/>
<dbReference type="Gene3D" id="1.20.1050.10">
    <property type="match status" value="1"/>
</dbReference>
<dbReference type="GeneID" id="85320075"/>
<dbReference type="SUPFAM" id="SSF52833">
    <property type="entry name" value="Thioredoxin-like"/>
    <property type="match status" value="1"/>
</dbReference>
<dbReference type="FunFam" id="1.20.1050.10:FF:000051">
    <property type="entry name" value="Glutathione S-transferase"/>
    <property type="match status" value="1"/>
</dbReference>
<dbReference type="InterPro" id="IPR036282">
    <property type="entry name" value="Glutathione-S-Trfase_C_sf"/>
</dbReference>
<feature type="domain" description="GST C-terminal" evidence="3">
    <location>
        <begin position="540"/>
        <end position="691"/>
    </location>
</feature>
<dbReference type="CDD" id="cd03192">
    <property type="entry name" value="GST_C_Sigma_like"/>
    <property type="match status" value="1"/>
</dbReference>
<dbReference type="EMBL" id="JAUIRO010000002">
    <property type="protein sequence ID" value="KAK0728728.1"/>
    <property type="molecule type" value="Genomic_DNA"/>
</dbReference>
<reference evidence="4" key="1">
    <citation type="submission" date="2023-06" db="EMBL/GenBank/DDBJ databases">
        <title>Genome-scale phylogeny and comparative genomics of the fungal order Sordariales.</title>
        <authorList>
            <consortium name="Lawrence Berkeley National Laboratory"/>
            <person name="Hensen N."/>
            <person name="Bonometti L."/>
            <person name="Westerberg I."/>
            <person name="Brannstrom I.O."/>
            <person name="Guillou S."/>
            <person name="Cros-Aarteil S."/>
            <person name="Calhoun S."/>
            <person name="Haridas S."/>
            <person name="Kuo A."/>
            <person name="Mondo S."/>
            <person name="Pangilinan J."/>
            <person name="Riley R."/>
            <person name="LaButti K."/>
            <person name="Andreopoulos B."/>
            <person name="Lipzen A."/>
            <person name="Chen C."/>
            <person name="Yanf M."/>
            <person name="Daum C."/>
            <person name="Ng V."/>
            <person name="Clum A."/>
            <person name="Steindorff A."/>
            <person name="Ohm R."/>
            <person name="Martin F."/>
            <person name="Silar P."/>
            <person name="Natvig D."/>
            <person name="Lalanne C."/>
            <person name="Gautier V."/>
            <person name="Ament-velasquez S.L."/>
            <person name="Kruys A."/>
            <person name="Hutchinson M.I."/>
            <person name="Powell A.J."/>
            <person name="Barry K."/>
            <person name="Miller A.N."/>
            <person name="Grigoriev I.V."/>
            <person name="Debuchy R."/>
            <person name="Gladieux P."/>
            <person name="Thoren M.H."/>
            <person name="Johannesson H."/>
        </authorList>
    </citation>
    <scope>NUCLEOTIDE SEQUENCE</scope>
    <source>
        <strain evidence="4">SMH2392-1A</strain>
    </source>
</reference>
<keyword evidence="5" id="KW-1185">Reference proteome</keyword>
<comment type="similarity">
    <text evidence="1">Belongs to the GST superfamily.</text>
</comment>
<accession>A0AA40B6R9</accession>
<dbReference type="InterPro" id="IPR036249">
    <property type="entry name" value="Thioredoxin-like_sf"/>
</dbReference>
<evidence type="ECO:0000313" key="5">
    <source>
        <dbReference type="Proteomes" id="UP001172101"/>
    </source>
</evidence>
<feature type="domain" description="GST N-terminal" evidence="2">
    <location>
        <begin position="447"/>
        <end position="535"/>
    </location>
</feature>
<dbReference type="RefSeq" id="XP_060301583.1">
    <property type="nucleotide sequence ID" value="XM_060436805.1"/>
</dbReference>
<dbReference type="Pfam" id="PF14497">
    <property type="entry name" value="GST_C_3"/>
    <property type="match status" value="1"/>
</dbReference>
<dbReference type="Gene3D" id="3.40.30.10">
    <property type="entry name" value="Glutaredoxin"/>
    <property type="match status" value="1"/>
</dbReference>
<dbReference type="SFLD" id="SFLDS00019">
    <property type="entry name" value="Glutathione_Transferase_(cytos"/>
    <property type="match status" value="1"/>
</dbReference>
<protein>
    <recommendedName>
        <fullName evidence="6">Glutathione S-transferase</fullName>
    </recommendedName>
</protein>
<name>A0AA40B6R9_9PEZI</name>